<dbReference type="EMBL" id="AY283928">
    <property type="protein sequence ID" value="AAQ64310.1"/>
    <property type="molecule type" value="Genomic_DNA"/>
</dbReference>
<keyword evidence="2" id="KW-1185">Reference proteome</keyword>
<organismHost>
    <name type="scientific">Vibrio parahaemolyticus</name>
    <dbReference type="NCBI Taxonomy" id="670"/>
</organismHost>
<evidence type="ECO:0000313" key="1">
    <source>
        <dbReference type="EMBL" id="AAQ64310.1"/>
    </source>
</evidence>
<organism evidence="1 2">
    <name type="scientific">Vibrio phage KVP40 (isolate Vibrio parahaemolyticus/Japan/Matsuzaki/1991)</name>
    <name type="common">KVP40</name>
    <name type="synonym">Bacteriophage KVP40</name>
    <dbReference type="NCBI Taxonomy" id="75320"/>
    <lineage>
        <taxon>Viruses</taxon>
        <taxon>Duplodnaviria</taxon>
        <taxon>Heunggongvirae</taxon>
        <taxon>Uroviricota</taxon>
        <taxon>Caudoviricetes</taxon>
        <taxon>Pantevenvirales</taxon>
        <taxon>Straboviridae</taxon>
        <taxon>Schizotequatrovirus</taxon>
        <taxon>Schizotequatrovirus KVP40</taxon>
    </lineage>
</organism>
<evidence type="ECO:0000313" key="2">
    <source>
        <dbReference type="Proteomes" id="UP000001785"/>
    </source>
</evidence>
<name>Q6WHR3_BPKVM</name>
<proteinExistence type="predicted"/>
<accession>Q6WHR3</accession>
<dbReference type="GeneID" id="2545934"/>
<dbReference type="Proteomes" id="UP000001785">
    <property type="component" value="Segment"/>
</dbReference>
<dbReference type="KEGG" id="vg:2545934"/>
<protein>
    <submittedName>
        <fullName evidence="1">Uncharacterized protein</fullName>
    </submittedName>
</protein>
<reference evidence="1 2" key="1">
    <citation type="journal article" date="2003" name="J. Bacteriol.">
        <title>Complete genome sequence of the broad-host-range vibriophage KVP40: comparative genomics of a T4-related bacteriophage.</title>
        <authorList>
            <person name="Miller E."/>
            <person name="Heidelberg J."/>
            <person name="Eisen J."/>
            <person name="Nelson W."/>
            <person name="Durkin A."/>
            <person name="Ciecko A."/>
            <person name="Feldblyum T."/>
            <person name="White O."/>
            <person name="Paulsen I."/>
            <person name="Nierman W."/>
            <person name="Lee J."/>
            <person name="Szczypinski B."/>
            <person name="Fraser C."/>
        </authorList>
    </citation>
    <scope>NUCLEOTIDE SEQUENCE</scope>
    <source>
        <strain evidence="2">Isolate Vibrio parahaemolyticus/Japan/Matsuzaki /1991</strain>
    </source>
</reference>
<gene>
    <name evidence="1" type="ORF">KVP40.0241</name>
</gene>
<dbReference type="RefSeq" id="NP_899487.1">
    <property type="nucleotide sequence ID" value="NC_005083.2"/>
</dbReference>
<sequence length="41" mass="4739">MNGLKNEDKNSKIRRRYGKITVSHTVQELVLAILDILQTNE</sequence>